<dbReference type="KEGG" id="psel:GM415_06925"/>
<dbReference type="InterPro" id="IPR032820">
    <property type="entry name" value="ATPase_put"/>
</dbReference>
<feature type="transmembrane region" description="Helical" evidence="2">
    <location>
        <begin position="12"/>
        <end position="37"/>
    </location>
</feature>
<organism evidence="3 4">
    <name type="scientific">Pseudodesulfovibrio cashew</name>
    <dbReference type="NCBI Taxonomy" id="2678688"/>
    <lineage>
        <taxon>Bacteria</taxon>
        <taxon>Pseudomonadati</taxon>
        <taxon>Thermodesulfobacteriota</taxon>
        <taxon>Desulfovibrionia</taxon>
        <taxon>Desulfovibrionales</taxon>
        <taxon>Desulfovibrionaceae</taxon>
    </lineage>
</organism>
<feature type="compositionally biased region" description="Basic and acidic residues" evidence="1">
    <location>
        <begin position="78"/>
        <end position="94"/>
    </location>
</feature>
<dbReference type="EMBL" id="CP046400">
    <property type="protein sequence ID" value="QGY39867.1"/>
    <property type="molecule type" value="Genomic_DNA"/>
</dbReference>
<feature type="transmembrane region" description="Helical" evidence="2">
    <location>
        <begin position="49"/>
        <end position="67"/>
    </location>
</feature>
<reference evidence="3 4" key="1">
    <citation type="submission" date="2019-11" db="EMBL/GenBank/DDBJ databases">
        <authorList>
            <person name="Zheng R.K."/>
            <person name="Sun C.M."/>
        </authorList>
    </citation>
    <scope>NUCLEOTIDE SEQUENCE [LARGE SCALE GENOMIC DNA]</scope>
    <source>
        <strain evidence="3 4">SRB007</strain>
    </source>
</reference>
<dbReference type="Proteomes" id="UP000428328">
    <property type="component" value="Chromosome"/>
</dbReference>
<feature type="region of interest" description="Disordered" evidence="1">
    <location>
        <begin position="78"/>
        <end position="100"/>
    </location>
</feature>
<dbReference type="RefSeq" id="WP_158947092.1">
    <property type="nucleotide sequence ID" value="NZ_CP046400.1"/>
</dbReference>
<accession>A0A6I6JI84</accession>
<evidence type="ECO:0000256" key="2">
    <source>
        <dbReference type="SAM" id="Phobius"/>
    </source>
</evidence>
<sequence length="100" mass="11230">MFFSKDGRWKNVVQVGGTASTMGLHIVSAIIVGLTFGYFLDDYFGTKPYLIMIFFVLGVLAGFKAVFEDFRKLQRRQEEQQHGSLKQEGKKSAGDDQSEA</sequence>
<keyword evidence="2" id="KW-0812">Transmembrane</keyword>
<dbReference type="Pfam" id="PF09527">
    <property type="entry name" value="ATPase_gene1"/>
    <property type="match status" value="1"/>
</dbReference>
<name>A0A6I6JI84_9BACT</name>
<evidence type="ECO:0000256" key="1">
    <source>
        <dbReference type="SAM" id="MobiDB-lite"/>
    </source>
</evidence>
<protein>
    <recommendedName>
        <fullName evidence="5">ATP synthase protein I</fullName>
    </recommendedName>
</protein>
<gene>
    <name evidence="3" type="ORF">GM415_06925</name>
</gene>
<proteinExistence type="predicted"/>
<evidence type="ECO:0008006" key="5">
    <source>
        <dbReference type="Google" id="ProtNLM"/>
    </source>
</evidence>
<keyword evidence="2" id="KW-1133">Transmembrane helix</keyword>
<evidence type="ECO:0000313" key="4">
    <source>
        <dbReference type="Proteomes" id="UP000428328"/>
    </source>
</evidence>
<keyword evidence="2" id="KW-0472">Membrane</keyword>
<evidence type="ECO:0000313" key="3">
    <source>
        <dbReference type="EMBL" id="QGY39867.1"/>
    </source>
</evidence>
<keyword evidence="4" id="KW-1185">Reference proteome</keyword>
<dbReference type="AlphaFoldDB" id="A0A6I6JI84"/>